<dbReference type="Gene3D" id="3.40.30.10">
    <property type="entry name" value="Glutaredoxin"/>
    <property type="match status" value="1"/>
</dbReference>
<evidence type="ECO:0000313" key="3">
    <source>
        <dbReference type="EMBL" id="HFT92520.1"/>
    </source>
</evidence>
<dbReference type="InterPro" id="IPR012336">
    <property type="entry name" value="Thioredoxin-like_fold"/>
</dbReference>
<feature type="domain" description="Thioredoxin-like fold" evidence="2">
    <location>
        <begin position="222"/>
        <end position="385"/>
    </location>
</feature>
<comment type="caution">
    <text evidence="3">The sequence shown here is derived from an EMBL/GenBank/DDBJ whole genome shotgun (WGS) entry which is preliminary data.</text>
</comment>
<organism evidence="3">
    <name type="scientific">Leptospirillum ferriphilum</name>
    <dbReference type="NCBI Taxonomy" id="178606"/>
    <lineage>
        <taxon>Bacteria</taxon>
        <taxon>Pseudomonadati</taxon>
        <taxon>Nitrospirota</taxon>
        <taxon>Nitrospiria</taxon>
        <taxon>Nitrospirales</taxon>
        <taxon>Nitrospiraceae</taxon>
        <taxon>Leptospirillum</taxon>
    </lineage>
</organism>
<dbReference type="AlphaFoldDB" id="A0A7C3LQX8"/>
<dbReference type="SUPFAM" id="SSF52833">
    <property type="entry name" value="Thioredoxin-like"/>
    <property type="match status" value="1"/>
</dbReference>
<accession>A0A7C3LQX8</accession>
<dbReference type="EMBL" id="DTMM01000018">
    <property type="protein sequence ID" value="HFT92520.1"/>
    <property type="molecule type" value="Genomic_DNA"/>
</dbReference>
<evidence type="ECO:0000256" key="1">
    <source>
        <dbReference type="SAM" id="MobiDB-lite"/>
    </source>
</evidence>
<dbReference type="PANTHER" id="PTHR35272:SF3">
    <property type="entry name" value="THIOL:DISULFIDE INTERCHANGE PROTEIN DSBC"/>
    <property type="match status" value="1"/>
</dbReference>
<reference evidence="3" key="1">
    <citation type="journal article" date="2020" name="mSystems">
        <title>Genome- and Community-Level Interaction Insights into Carbon Utilization and Element Cycling Functions of Hydrothermarchaeota in Hydrothermal Sediment.</title>
        <authorList>
            <person name="Zhou Z."/>
            <person name="Liu Y."/>
            <person name="Xu W."/>
            <person name="Pan J."/>
            <person name="Luo Z.H."/>
            <person name="Li M."/>
        </authorList>
    </citation>
    <scope>NUCLEOTIDE SEQUENCE [LARGE SCALE GENOMIC DNA]</scope>
    <source>
        <strain evidence="3">SpSt-902</strain>
    </source>
</reference>
<dbReference type="Pfam" id="PF13462">
    <property type="entry name" value="Thioredoxin_4"/>
    <property type="match status" value="1"/>
</dbReference>
<name>A0A7C3LQX8_9BACT</name>
<dbReference type="PANTHER" id="PTHR35272">
    <property type="entry name" value="THIOL:DISULFIDE INTERCHANGE PROTEIN DSBC-RELATED"/>
    <property type="match status" value="1"/>
</dbReference>
<dbReference type="InterPro" id="IPR036249">
    <property type="entry name" value="Thioredoxin-like_sf"/>
</dbReference>
<proteinExistence type="predicted"/>
<protein>
    <submittedName>
        <fullName evidence="3">DsbA family protein</fullName>
    </submittedName>
</protein>
<gene>
    <name evidence="3" type="ORF">ENX03_01000</name>
</gene>
<sequence>MSSPLPAYHRGLGETDQISYNLIGPKSPHDQMSSDAAGSGLPRNIRPWNPKDREGKTLTHHTYHKRMAVCSQLSWILSGFSILFLTTPVLGGHPSLAFGDTPPSLAQNGPGKSSATGQAALQDKFRKVITSSLTMQKVPYKNFNWLDPKEISANVTAFPFALDIGNRRIVSVVYLVNGRYLATSPLLDITNNYKPVPNIPPPTPISMNMPSSAFPLASFPSTGKADSAAQVIEFGDDQCPVCRKWNSNEEQKVLSDASIHFTYIPLPLVTIHQNALKSALFEMCAFRIRPSSFWTIHDLLNRRVELGSVDDKDLDGVLSGLMSSQGLPATKMNQCMNRQDPLADIENADNLLTQKTGIPSTPTFIIGGKVKTGYVSYEDMRKLLNQKKN</sequence>
<evidence type="ECO:0000259" key="2">
    <source>
        <dbReference type="Pfam" id="PF13462"/>
    </source>
</evidence>
<dbReference type="InterPro" id="IPR051470">
    <property type="entry name" value="Thiol:disulfide_interchange"/>
</dbReference>
<feature type="region of interest" description="Disordered" evidence="1">
    <location>
        <begin position="25"/>
        <end position="53"/>
    </location>
</feature>